<dbReference type="Gene3D" id="1.10.287.130">
    <property type="match status" value="1"/>
</dbReference>
<keyword evidence="4" id="KW-0597">Phosphoprotein</keyword>
<evidence type="ECO:0000256" key="7">
    <source>
        <dbReference type="ARBA" id="ARBA00022741"/>
    </source>
</evidence>
<dbReference type="SMART" id="SM00091">
    <property type="entry name" value="PAS"/>
    <property type="match status" value="2"/>
</dbReference>
<feature type="domain" description="PAS" evidence="16">
    <location>
        <begin position="310"/>
        <end position="363"/>
    </location>
</feature>
<dbReference type="InterPro" id="IPR000700">
    <property type="entry name" value="PAS-assoc_C"/>
</dbReference>
<dbReference type="Pfam" id="PF08448">
    <property type="entry name" value="PAS_4"/>
    <property type="match status" value="1"/>
</dbReference>
<dbReference type="FunFam" id="3.30.565.10:FF:000006">
    <property type="entry name" value="Sensor histidine kinase WalK"/>
    <property type="match status" value="1"/>
</dbReference>
<organism evidence="18 19">
    <name type="scientific">Myxococcus llanfairpwllgwyngyllgogerychwyrndrobwllllantysiliogogogochensis</name>
    <dbReference type="NCBI Taxonomy" id="2590453"/>
    <lineage>
        <taxon>Bacteria</taxon>
        <taxon>Pseudomonadati</taxon>
        <taxon>Myxococcota</taxon>
        <taxon>Myxococcia</taxon>
        <taxon>Myxococcales</taxon>
        <taxon>Cystobacterineae</taxon>
        <taxon>Myxococcaceae</taxon>
        <taxon>Myxococcus</taxon>
    </lineage>
</organism>
<keyword evidence="8" id="KW-0418">Kinase</keyword>
<dbReference type="InterPro" id="IPR003661">
    <property type="entry name" value="HisK_dim/P_dom"/>
</dbReference>
<evidence type="ECO:0000256" key="9">
    <source>
        <dbReference type="ARBA" id="ARBA00022840"/>
    </source>
</evidence>
<evidence type="ECO:0000259" key="16">
    <source>
        <dbReference type="PROSITE" id="PS50112"/>
    </source>
</evidence>
<dbReference type="InterPro" id="IPR036890">
    <property type="entry name" value="HATPase_C_sf"/>
</dbReference>
<dbReference type="SUPFAM" id="SSF55874">
    <property type="entry name" value="ATPase domain of HSP90 chaperone/DNA topoisomerase II/histidine kinase"/>
    <property type="match status" value="1"/>
</dbReference>
<feature type="domain" description="Histidine kinase" evidence="15">
    <location>
        <begin position="567"/>
        <end position="784"/>
    </location>
</feature>
<evidence type="ECO:0000256" key="2">
    <source>
        <dbReference type="ARBA" id="ARBA00004141"/>
    </source>
</evidence>
<proteinExistence type="predicted"/>
<dbReference type="GO" id="GO:0000156">
    <property type="term" value="F:phosphorelay response regulator activity"/>
    <property type="evidence" value="ECO:0007669"/>
    <property type="project" value="TreeGrafter"/>
</dbReference>
<keyword evidence="11" id="KW-0902">Two-component regulatory system</keyword>
<evidence type="ECO:0000256" key="10">
    <source>
        <dbReference type="ARBA" id="ARBA00022989"/>
    </source>
</evidence>
<dbReference type="OrthoDB" id="5342753at2"/>
<evidence type="ECO:0000256" key="12">
    <source>
        <dbReference type="ARBA" id="ARBA00023136"/>
    </source>
</evidence>
<dbReference type="InterPro" id="IPR005467">
    <property type="entry name" value="His_kinase_dom"/>
</dbReference>
<evidence type="ECO:0000256" key="11">
    <source>
        <dbReference type="ARBA" id="ARBA00023012"/>
    </source>
</evidence>
<dbReference type="InterPro" id="IPR001610">
    <property type="entry name" value="PAC"/>
</dbReference>
<evidence type="ECO:0000259" key="15">
    <source>
        <dbReference type="PROSITE" id="PS50109"/>
    </source>
</evidence>
<dbReference type="NCBIfam" id="TIGR00229">
    <property type="entry name" value="sensory_box"/>
    <property type="match status" value="2"/>
</dbReference>
<evidence type="ECO:0000313" key="18">
    <source>
        <dbReference type="EMBL" id="TQF14266.1"/>
    </source>
</evidence>
<comment type="catalytic activity">
    <reaction evidence="1">
        <text>ATP + protein L-histidine = ADP + protein N-phospho-L-histidine.</text>
        <dbReference type="EC" id="2.7.13.3"/>
    </reaction>
</comment>
<dbReference type="PROSITE" id="PS50113">
    <property type="entry name" value="PAC"/>
    <property type="match status" value="2"/>
</dbReference>
<keyword evidence="7" id="KW-0547">Nucleotide-binding</keyword>
<evidence type="ECO:0000313" key="19">
    <source>
        <dbReference type="Proteomes" id="UP000315369"/>
    </source>
</evidence>
<feature type="transmembrane region" description="Helical" evidence="14">
    <location>
        <begin position="200"/>
        <end position="220"/>
    </location>
</feature>
<dbReference type="InterPro" id="IPR004358">
    <property type="entry name" value="Sig_transdc_His_kin-like_C"/>
</dbReference>
<dbReference type="Pfam" id="PF00989">
    <property type="entry name" value="PAS"/>
    <property type="match status" value="1"/>
</dbReference>
<feature type="transmembrane region" description="Helical" evidence="14">
    <location>
        <begin position="241"/>
        <end position="261"/>
    </location>
</feature>
<dbReference type="CDD" id="cd00130">
    <property type="entry name" value="PAS"/>
    <property type="match status" value="2"/>
</dbReference>
<evidence type="ECO:0000259" key="17">
    <source>
        <dbReference type="PROSITE" id="PS50113"/>
    </source>
</evidence>
<dbReference type="InterPro" id="IPR003594">
    <property type="entry name" value="HATPase_dom"/>
</dbReference>
<dbReference type="Pfam" id="PF00512">
    <property type="entry name" value="HisKA"/>
    <property type="match status" value="1"/>
</dbReference>
<dbReference type="GO" id="GO:0000155">
    <property type="term" value="F:phosphorelay sensor kinase activity"/>
    <property type="evidence" value="ECO:0007669"/>
    <property type="project" value="InterPro"/>
</dbReference>
<keyword evidence="6 14" id="KW-0812">Transmembrane</keyword>
<feature type="compositionally biased region" description="Pro residues" evidence="13">
    <location>
        <begin position="787"/>
        <end position="796"/>
    </location>
</feature>
<dbReference type="GO" id="GO:0005524">
    <property type="term" value="F:ATP binding"/>
    <property type="evidence" value="ECO:0007669"/>
    <property type="project" value="UniProtKB-KW"/>
</dbReference>
<dbReference type="InterPro" id="IPR050351">
    <property type="entry name" value="BphY/WalK/GraS-like"/>
</dbReference>
<evidence type="ECO:0000256" key="14">
    <source>
        <dbReference type="SAM" id="Phobius"/>
    </source>
</evidence>
<dbReference type="SUPFAM" id="SSF55785">
    <property type="entry name" value="PYP-like sensor domain (PAS domain)"/>
    <property type="match status" value="2"/>
</dbReference>
<evidence type="ECO:0000256" key="1">
    <source>
        <dbReference type="ARBA" id="ARBA00000085"/>
    </source>
</evidence>
<keyword evidence="19" id="KW-1185">Reference proteome</keyword>
<feature type="transmembrane region" description="Helical" evidence="14">
    <location>
        <begin position="58"/>
        <end position="79"/>
    </location>
</feature>
<dbReference type="InterPro" id="IPR035965">
    <property type="entry name" value="PAS-like_dom_sf"/>
</dbReference>
<dbReference type="Proteomes" id="UP000315369">
    <property type="component" value="Unassembled WGS sequence"/>
</dbReference>
<protein>
    <recommendedName>
        <fullName evidence="3">histidine kinase</fullName>
        <ecNumber evidence="3">2.7.13.3</ecNumber>
    </recommendedName>
</protein>
<keyword evidence="9" id="KW-0067">ATP-binding</keyword>
<feature type="compositionally biased region" description="Basic and acidic residues" evidence="13">
    <location>
        <begin position="486"/>
        <end position="499"/>
    </location>
</feature>
<evidence type="ECO:0000256" key="13">
    <source>
        <dbReference type="SAM" id="MobiDB-lite"/>
    </source>
</evidence>
<name>A0A540WZ47_9BACT</name>
<dbReference type="AlphaFoldDB" id="A0A540WZ47"/>
<dbReference type="Gene3D" id="3.30.565.10">
    <property type="entry name" value="Histidine kinase-like ATPase, C-terminal domain"/>
    <property type="match status" value="1"/>
</dbReference>
<comment type="caution">
    <text evidence="18">The sequence shown here is derived from an EMBL/GenBank/DDBJ whole genome shotgun (WGS) entry which is preliminary data.</text>
</comment>
<dbReference type="PROSITE" id="PS50112">
    <property type="entry name" value="PAS"/>
    <property type="match status" value="1"/>
</dbReference>
<dbReference type="SMART" id="SM00086">
    <property type="entry name" value="PAC"/>
    <property type="match status" value="2"/>
</dbReference>
<evidence type="ECO:0000256" key="6">
    <source>
        <dbReference type="ARBA" id="ARBA00022692"/>
    </source>
</evidence>
<dbReference type="CDD" id="cd00075">
    <property type="entry name" value="HATPase"/>
    <property type="match status" value="1"/>
</dbReference>
<dbReference type="PROSITE" id="PS50109">
    <property type="entry name" value="HIS_KIN"/>
    <property type="match status" value="1"/>
</dbReference>
<gene>
    <name evidence="18" type="ORF">FJV41_19640</name>
</gene>
<dbReference type="SMART" id="SM00387">
    <property type="entry name" value="HATPase_c"/>
    <property type="match status" value="1"/>
</dbReference>
<dbReference type="SUPFAM" id="SSF47384">
    <property type="entry name" value="Homodimeric domain of signal transducing histidine kinase"/>
    <property type="match status" value="1"/>
</dbReference>
<dbReference type="PANTHER" id="PTHR42878:SF7">
    <property type="entry name" value="SENSOR HISTIDINE KINASE GLRK"/>
    <property type="match status" value="1"/>
</dbReference>
<dbReference type="GO" id="GO:0030295">
    <property type="term" value="F:protein kinase activator activity"/>
    <property type="evidence" value="ECO:0007669"/>
    <property type="project" value="TreeGrafter"/>
</dbReference>
<keyword evidence="10 14" id="KW-1133">Transmembrane helix</keyword>
<comment type="subcellular location">
    <subcellularLocation>
        <location evidence="2">Membrane</location>
        <topology evidence="2">Multi-pass membrane protein</topology>
    </subcellularLocation>
</comment>
<feature type="transmembrane region" description="Helical" evidence="14">
    <location>
        <begin position="273"/>
        <end position="293"/>
    </location>
</feature>
<feature type="region of interest" description="Disordered" evidence="13">
    <location>
        <begin position="484"/>
        <end position="505"/>
    </location>
</feature>
<evidence type="ECO:0000256" key="3">
    <source>
        <dbReference type="ARBA" id="ARBA00012438"/>
    </source>
</evidence>
<feature type="region of interest" description="Disordered" evidence="13">
    <location>
        <begin position="783"/>
        <end position="805"/>
    </location>
</feature>
<dbReference type="EC" id="2.7.13.3" evidence="3"/>
<keyword evidence="12 14" id="KW-0472">Membrane</keyword>
<feature type="domain" description="PAC" evidence="17">
    <location>
        <begin position="511"/>
        <end position="563"/>
    </location>
</feature>
<evidence type="ECO:0000256" key="4">
    <source>
        <dbReference type="ARBA" id="ARBA00022553"/>
    </source>
</evidence>
<evidence type="ECO:0000256" key="8">
    <source>
        <dbReference type="ARBA" id="ARBA00022777"/>
    </source>
</evidence>
<dbReference type="InterPro" id="IPR000014">
    <property type="entry name" value="PAS"/>
</dbReference>
<keyword evidence="5" id="KW-0808">Transferase</keyword>
<dbReference type="CDD" id="cd00082">
    <property type="entry name" value="HisKA"/>
    <property type="match status" value="1"/>
</dbReference>
<dbReference type="GO" id="GO:0016020">
    <property type="term" value="C:membrane"/>
    <property type="evidence" value="ECO:0007669"/>
    <property type="project" value="UniProtKB-SubCell"/>
</dbReference>
<dbReference type="PANTHER" id="PTHR42878">
    <property type="entry name" value="TWO-COMPONENT HISTIDINE KINASE"/>
    <property type="match status" value="1"/>
</dbReference>
<dbReference type="Gene3D" id="3.30.450.20">
    <property type="entry name" value="PAS domain"/>
    <property type="match status" value="2"/>
</dbReference>
<evidence type="ECO:0000256" key="5">
    <source>
        <dbReference type="ARBA" id="ARBA00022679"/>
    </source>
</evidence>
<feature type="domain" description="PAC" evidence="17">
    <location>
        <begin position="376"/>
        <end position="426"/>
    </location>
</feature>
<dbReference type="EMBL" id="VIFM01000073">
    <property type="protein sequence ID" value="TQF14266.1"/>
    <property type="molecule type" value="Genomic_DNA"/>
</dbReference>
<feature type="transmembrane region" description="Helical" evidence="14">
    <location>
        <begin position="128"/>
        <end position="153"/>
    </location>
</feature>
<sequence>MRSGGTPMNRTWRAQSRSQAMARALAWVAVAGAPLLGLLSLAGWAVFAHSPWPEAAGMPMTAPRTGVALVLGGVALGLYLPTRPSRARRRLSSLCAVGMCLIACISLLQEVAGLPPALESFLARTFGVLSATILPSPLTPLSVLFLGSALLLPDRAGTRQVWRDALVVAALLVALLGFNGLLLGPLFASGGESLPPRRGMGLYTALGVLLLGVGLLCARPERGLAGRITRDTLGGFLARRLVPVAILGPSLLGAALSLLSLEGMLGREAKLPIFATLLSAGGAVLVLLSARALDTLEAGRRRATAALEASEARYRGLLETTPEPLLIVDPEGLLRFVNTEAERVFGHPRESLLGREVELLVPEGLFGGRSLGGLSNARAMHGLRADGTRVPLEARLRQVPGPEGGSLLAVLRDVTERERATDRLRAAHEEAEVQRGLLQAVLNHAPVGVLFIDPEQGTLVSNPFAETLLGPLPARAKRGSYLSRLRHPDGRPMKMEELPSSRAAKSGEVVGPVEVQLVRPDGRTTPVLITAAPVLGPQGEQRGVVVTGHDLTPHRELERLREEYVSLISHDLRNPLQGITLRASMLLRALKERHLAREELLTDAILRNVAWMSSMIEELLEGSRLESRRIELRRERTDVARFLEDVLERDVPPDLRERFRLEVTTPLPMTWVDARRLERVLSNLLGNAAKYGPPDKPVVVRASSREGWVVVSVRDEGPGLAREDTEHVFDKYYRTRQGSASDTQGLGLGLYICRLIIEAHGGHIWVESEPGRGATFCFSVPTAPKDPASPEPPLLPEGPGSKGIT</sequence>
<dbReference type="SMART" id="SM00388">
    <property type="entry name" value="HisKA"/>
    <property type="match status" value="1"/>
</dbReference>
<reference evidence="18 19" key="1">
    <citation type="submission" date="2019-06" db="EMBL/GenBank/DDBJ databases">
        <authorList>
            <person name="Livingstone P."/>
            <person name="Whitworth D."/>
        </authorList>
    </citation>
    <scope>NUCLEOTIDE SEQUENCE [LARGE SCALE GENOMIC DNA]</scope>
    <source>
        <strain evidence="18 19">AM401</strain>
    </source>
</reference>
<accession>A0A540WZ47</accession>
<dbReference type="PRINTS" id="PR00344">
    <property type="entry name" value="BCTRLSENSOR"/>
</dbReference>
<dbReference type="InterPro" id="IPR013767">
    <property type="entry name" value="PAS_fold"/>
</dbReference>
<dbReference type="GO" id="GO:0007234">
    <property type="term" value="P:osmosensory signaling via phosphorelay pathway"/>
    <property type="evidence" value="ECO:0007669"/>
    <property type="project" value="TreeGrafter"/>
</dbReference>
<feature type="transmembrane region" description="Helical" evidence="14">
    <location>
        <begin position="165"/>
        <end position="188"/>
    </location>
</feature>
<dbReference type="InterPro" id="IPR013656">
    <property type="entry name" value="PAS_4"/>
</dbReference>
<dbReference type="GO" id="GO:0006355">
    <property type="term" value="P:regulation of DNA-templated transcription"/>
    <property type="evidence" value="ECO:0007669"/>
    <property type="project" value="InterPro"/>
</dbReference>
<dbReference type="InterPro" id="IPR036097">
    <property type="entry name" value="HisK_dim/P_sf"/>
</dbReference>
<dbReference type="Pfam" id="PF02518">
    <property type="entry name" value="HATPase_c"/>
    <property type="match status" value="1"/>
</dbReference>
<feature type="transmembrane region" description="Helical" evidence="14">
    <location>
        <begin position="91"/>
        <end position="108"/>
    </location>
</feature>